<feature type="compositionally biased region" description="Basic and acidic residues" evidence="2">
    <location>
        <begin position="1006"/>
        <end position="1022"/>
    </location>
</feature>
<feature type="compositionally biased region" description="Basic and acidic residues" evidence="2">
    <location>
        <begin position="575"/>
        <end position="602"/>
    </location>
</feature>
<feature type="compositionally biased region" description="Basic and acidic residues" evidence="2">
    <location>
        <begin position="655"/>
        <end position="668"/>
    </location>
</feature>
<accession>A0AAW0WCF5</accession>
<dbReference type="Proteomes" id="UP001445076">
    <property type="component" value="Unassembled WGS sequence"/>
</dbReference>
<comment type="caution">
    <text evidence="4">The sequence shown here is derived from an EMBL/GenBank/DDBJ whole genome shotgun (WGS) entry which is preliminary data.</text>
</comment>
<dbReference type="SUPFAM" id="SSF63748">
    <property type="entry name" value="Tudor/PWWP/MBT"/>
    <property type="match status" value="1"/>
</dbReference>
<feature type="compositionally biased region" description="Acidic residues" evidence="2">
    <location>
        <begin position="290"/>
        <end position="299"/>
    </location>
</feature>
<evidence type="ECO:0000313" key="5">
    <source>
        <dbReference type="Proteomes" id="UP001445076"/>
    </source>
</evidence>
<feature type="region of interest" description="Disordered" evidence="2">
    <location>
        <begin position="952"/>
        <end position="1022"/>
    </location>
</feature>
<evidence type="ECO:0000313" key="4">
    <source>
        <dbReference type="EMBL" id="KAK8729763.1"/>
    </source>
</evidence>
<feature type="compositionally biased region" description="Acidic residues" evidence="2">
    <location>
        <begin position="729"/>
        <end position="739"/>
    </location>
</feature>
<feature type="coiled-coil region" evidence="1">
    <location>
        <begin position="783"/>
        <end position="817"/>
    </location>
</feature>
<dbReference type="Pfam" id="PF00855">
    <property type="entry name" value="PWWP"/>
    <property type="match status" value="1"/>
</dbReference>
<feature type="compositionally biased region" description="Low complexity" evidence="2">
    <location>
        <begin position="607"/>
        <end position="621"/>
    </location>
</feature>
<protein>
    <recommendedName>
        <fullName evidence="3">C2H2-type domain-containing protein</fullName>
    </recommendedName>
</protein>
<organism evidence="4 5">
    <name type="scientific">Cherax quadricarinatus</name>
    <name type="common">Australian red claw crayfish</name>
    <dbReference type="NCBI Taxonomy" id="27406"/>
    <lineage>
        <taxon>Eukaryota</taxon>
        <taxon>Metazoa</taxon>
        <taxon>Ecdysozoa</taxon>
        <taxon>Arthropoda</taxon>
        <taxon>Crustacea</taxon>
        <taxon>Multicrustacea</taxon>
        <taxon>Malacostraca</taxon>
        <taxon>Eumalacostraca</taxon>
        <taxon>Eucarida</taxon>
        <taxon>Decapoda</taxon>
        <taxon>Pleocyemata</taxon>
        <taxon>Astacidea</taxon>
        <taxon>Parastacoidea</taxon>
        <taxon>Parastacidae</taxon>
        <taxon>Cherax</taxon>
    </lineage>
</organism>
<feature type="compositionally biased region" description="Basic and acidic residues" evidence="2">
    <location>
        <begin position="713"/>
        <end position="723"/>
    </location>
</feature>
<proteinExistence type="predicted"/>
<evidence type="ECO:0000256" key="2">
    <source>
        <dbReference type="SAM" id="MobiDB-lite"/>
    </source>
</evidence>
<feature type="compositionally biased region" description="Basic and acidic residues" evidence="2">
    <location>
        <begin position="260"/>
        <end position="282"/>
    </location>
</feature>
<dbReference type="EMBL" id="JARKIK010000066">
    <property type="protein sequence ID" value="KAK8729763.1"/>
    <property type="molecule type" value="Genomic_DNA"/>
</dbReference>
<feature type="compositionally biased region" description="Polar residues" evidence="2">
    <location>
        <begin position="362"/>
        <end position="371"/>
    </location>
</feature>
<evidence type="ECO:0000256" key="1">
    <source>
        <dbReference type="SAM" id="Coils"/>
    </source>
</evidence>
<feature type="region of interest" description="Disordered" evidence="2">
    <location>
        <begin position="830"/>
        <end position="878"/>
    </location>
</feature>
<feature type="region of interest" description="Disordered" evidence="2">
    <location>
        <begin position="234"/>
        <end position="470"/>
    </location>
</feature>
<feature type="domain" description="C2H2-type" evidence="3">
    <location>
        <begin position="202"/>
        <end position="222"/>
    </location>
</feature>
<dbReference type="Gene3D" id="2.30.30.140">
    <property type="match status" value="1"/>
</dbReference>
<feature type="region of interest" description="Disordered" evidence="2">
    <location>
        <begin position="501"/>
        <end position="772"/>
    </location>
</feature>
<dbReference type="InterPro" id="IPR013087">
    <property type="entry name" value="Znf_C2H2_type"/>
</dbReference>
<name>A0AAW0WCF5_CHEQU</name>
<sequence length="1022" mass="113718">MSHLENGSVVWVRLGQAWWPGTITTVAKCPPEYIQGLRKMPLAIVKFFHENEFQDVHKSEHIFPYNCERKEEFIRRGQCINRNQSHGEVDLLTKFEADVVTAEKLTGGDMNILQTLGEVAGKRRIDYSDLGFGSPKLKKKKEEGVKRGSDIGQAVVYKMVGSRSVGNKLQRVVIEHKVRILEQPRRENAEEDMRTASKWFKCSRCGFTCTRLNVIIWHNKAHINKVFNYDTGIKIPGRRKRKQGTPKSNKDSKKKAKTAKGKENLDHAHTNGEISGSKKDIQDTQQLLMDWDDDDDDGMDGERSKTLPGGLDKEETNNNSDDGYSDIEDYPPPQPKYERRPMPKASDVNSAFDALLAATPANPVTPSSSQTSNYINNDSDSDYSDWEKYYARDSGSGSEDEEVEQESDIKSLCEGKEGKAEGGEDANSQAKQEEKDNVAVCVRAEPVGETDHEEHMENTPSPKIDNVEDGKSRFHSYNYQQEELTPEPEEDEIKQSTLNTHYEPTENIGEPTENIGEPTENTGEPTENIGEPTENIGEPTENTGESTNYTSEAVEENGEPSEITNESTDVNELSHYTDRSPEDVDKSYDEVEKPPEVSHESTEVSQEPSEGIFESSESIFEPSKDIFESTQNTDKLVEDTDKPAEDTDKTEDADEKAKGTDKPAKDIYEPAEDIYEPADEIYEPAEDSYEPADETDKSEDTYEPAEVTYEPAEADKPPEEVYKPVECLEPIEDSSDDKEDAFSGTAAEDSVAPHDHSNPLDEYSEEPDDRTCELSICQPVEETNESSNDIEQLTQNIDKLNKNIEEFTQNLNVTLAESAAVVDNAHEMRVKESRYESVESISDSVSYAPEPPHSKTDTELEDAVDPGKTSDVPTPSSSGTTYMLVAVDAHGNTVPTVPTPALSEGGNDLVAVEATMEDGTTRTLYIDPSQLGPNVDLNNLMLHIDSSGQEHVIIPSSSSSDSETPSQELPSTNTHDLQSISETSNTEVPYPAETHGYDQMNYVEPTRADHYSPARPEEGESS</sequence>
<dbReference type="AlphaFoldDB" id="A0AAW0WCF5"/>
<feature type="compositionally biased region" description="Basic and acidic residues" evidence="2">
    <location>
        <begin position="300"/>
        <end position="316"/>
    </location>
</feature>
<feature type="compositionally biased region" description="Polar residues" evidence="2">
    <location>
        <begin position="963"/>
        <end position="987"/>
    </location>
</feature>
<feature type="compositionally biased region" description="Polar residues" evidence="2">
    <location>
        <begin position="562"/>
        <end position="571"/>
    </location>
</feature>
<dbReference type="InterPro" id="IPR000313">
    <property type="entry name" value="PWWP_dom"/>
</dbReference>
<feature type="compositionally biased region" description="Basic and acidic residues" evidence="2">
    <location>
        <begin position="635"/>
        <end position="647"/>
    </location>
</feature>
<gene>
    <name evidence="4" type="ORF">OTU49_008303</name>
</gene>
<feature type="compositionally biased region" description="Low complexity" evidence="2">
    <location>
        <begin position="515"/>
        <end position="531"/>
    </location>
</feature>
<feature type="compositionally biased region" description="Basic and acidic residues" evidence="2">
    <location>
        <begin position="407"/>
        <end position="422"/>
    </location>
</feature>
<dbReference type="PROSITE" id="PS00028">
    <property type="entry name" value="ZINC_FINGER_C2H2_1"/>
    <property type="match status" value="1"/>
</dbReference>
<feature type="compositionally biased region" description="Acidic residues" evidence="2">
    <location>
        <begin position="669"/>
        <end position="693"/>
    </location>
</feature>
<evidence type="ECO:0000259" key="3">
    <source>
        <dbReference type="PROSITE" id="PS00028"/>
    </source>
</evidence>
<keyword evidence="5" id="KW-1185">Reference proteome</keyword>
<keyword evidence="1" id="KW-0175">Coiled coil</keyword>
<reference evidence="4 5" key="1">
    <citation type="journal article" date="2024" name="BMC Genomics">
        <title>Genome assembly of redclaw crayfish (Cherax quadricarinatus) provides insights into its immune adaptation and hypoxia tolerance.</title>
        <authorList>
            <person name="Liu Z."/>
            <person name="Zheng J."/>
            <person name="Li H."/>
            <person name="Fang K."/>
            <person name="Wang S."/>
            <person name="He J."/>
            <person name="Zhou D."/>
            <person name="Weng S."/>
            <person name="Chi M."/>
            <person name="Gu Z."/>
            <person name="He J."/>
            <person name="Li F."/>
            <person name="Wang M."/>
        </authorList>
    </citation>
    <scope>NUCLEOTIDE SEQUENCE [LARGE SCALE GENOMIC DNA]</scope>
    <source>
        <strain evidence="4">ZL_2023a</strain>
    </source>
</reference>
<feature type="compositionally biased region" description="Polar residues" evidence="2">
    <location>
        <begin position="540"/>
        <end position="551"/>
    </location>
</feature>